<dbReference type="Gene3D" id="3.40.50.2000">
    <property type="entry name" value="Glycogen Phosphorylase B"/>
    <property type="match status" value="1"/>
</dbReference>
<evidence type="ECO:0000256" key="1">
    <source>
        <dbReference type="ARBA" id="ARBA00022679"/>
    </source>
</evidence>
<accession>A0AA90UY52</accession>
<dbReference type="EMBL" id="VZCC01000028">
    <property type="protein sequence ID" value="MQN83410.1"/>
    <property type="molecule type" value="Genomic_DNA"/>
</dbReference>
<dbReference type="PANTHER" id="PTHR46401">
    <property type="entry name" value="GLYCOSYLTRANSFERASE WBBK-RELATED"/>
    <property type="match status" value="1"/>
</dbReference>
<reference evidence="4" key="1">
    <citation type="submission" date="2019-09" db="EMBL/GenBank/DDBJ databases">
        <title>Distinct polysaccharide growth profiles of human intestinal Prevotella copri isolates.</title>
        <authorList>
            <person name="Fehlner-Peach H."/>
            <person name="Magnabosco C."/>
            <person name="Raghavan V."/>
            <person name="Scher J.U."/>
            <person name="Tett A."/>
            <person name="Cox L.M."/>
            <person name="Gottsegen C."/>
            <person name="Watters A."/>
            <person name="Wiltshire- Gordon J.D."/>
            <person name="Segata N."/>
            <person name="Bonneau R."/>
            <person name="Littman D.R."/>
        </authorList>
    </citation>
    <scope>NUCLEOTIDE SEQUENCE [LARGE SCALE GENOMIC DNA]</scope>
    <source>
        <strain evidence="4">iAA108</strain>
    </source>
</reference>
<gene>
    <name evidence="3" type="ORF">F7D74_05305</name>
</gene>
<sequence length="380" mass="44303">MKRILFDLTGVQPNASGKMHGGGKYGIVMFKEMVKHKIDMEAVYYSSKYLPEEIKEECKLIKLHDLNKVTLQDVLEKGHFDVYYSAMPSYTDALKRKDLKVVGSVHGLRRLEMPNDKNYLCYKQTLKSKLRVIYTLLFPKKWRARVLKEYENDLMQPNYHYIAVSNHTKASLLSFFPSLKDKNIKVFYSPSTAGDKNVLPYCNDKYFLLVSANRPEKNALRAVQALDELMTQRPEFKEYKVYLTGAEKGVFKYNFQNPDNFIFKGYVSEEDLARLYKGAFCFIYPSLNEGFGYPPLEAMNYQVPVLASPISSITEVCGDAVLYFNPFDYMEIKNRILQILYDKELYKSLQVKGGERFEYITKRQREDLQNFVAWICEGNF</sequence>
<dbReference type="Pfam" id="PF00534">
    <property type="entry name" value="Glycos_transf_1"/>
    <property type="match status" value="1"/>
</dbReference>
<proteinExistence type="predicted"/>
<dbReference type="Proteomes" id="UP000421408">
    <property type="component" value="Unassembled WGS sequence"/>
</dbReference>
<dbReference type="PANTHER" id="PTHR46401:SF2">
    <property type="entry name" value="GLYCOSYLTRANSFERASE WBBK-RELATED"/>
    <property type="match status" value="1"/>
</dbReference>
<name>A0AA90UY52_9BACT</name>
<dbReference type="CDD" id="cd03809">
    <property type="entry name" value="GT4_MtfB-like"/>
    <property type="match status" value="1"/>
</dbReference>
<feature type="domain" description="Glycosyl transferase family 1" evidence="2">
    <location>
        <begin position="203"/>
        <end position="350"/>
    </location>
</feature>
<dbReference type="RefSeq" id="WP_153118568.1">
    <property type="nucleotide sequence ID" value="NZ_VZCC01000028.1"/>
</dbReference>
<protein>
    <submittedName>
        <fullName evidence="3">Glycosyltransferase family 4 protein</fullName>
    </submittedName>
</protein>
<dbReference type="SUPFAM" id="SSF53756">
    <property type="entry name" value="UDP-Glycosyltransferase/glycogen phosphorylase"/>
    <property type="match status" value="1"/>
</dbReference>
<keyword evidence="1" id="KW-0808">Transferase</keyword>
<evidence type="ECO:0000259" key="2">
    <source>
        <dbReference type="Pfam" id="PF00534"/>
    </source>
</evidence>
<dbReference type="InterPro" id="IPR001296">
    <property type="entry name" value="Glyco_trans_1"/>
</dbReference>
<dbReference type="GO" id="GO:0016757">
    <property type="term" value="F:glycosyltransferase activity"/>
    <property type="evidence" value="ECO:0007669"/>
    <property type="project" value="InterPro"/>
</dbReference>
<evidence type="ECO:0000313" key="4">
    <source>
        <dbReference type="Proteomes" id="UP000421408"/>
    </source>
</evidence>
<comment type="caution">
    <text evidence="3">The sequence shown here is derived from an EMBL/GenBank/DDBJ whole genome shotgun (WGS) entry which is preliminary data.</text>
</comment>
<dbReference type="AlphaFoldDB" id="A0AA90UY52"/>
<evidence type="ECO:0000313" key="3">
    <source>
        <dbReference type="EMBL" id="MQN83410.1"/>
    </source>
</evidence>
<organism evidence="3 4">
    <name type="scientific">Segatella copri</name>
    <dbReference type="NCBI Taxonomy" id="165179"/>
    <lineage>
        <taxon>Bacteria</taxon>
        <taxon>Pseudomonadati</taxon>
        <taxon>Bacteroidota</taxon>
        <taxon>Bacteroidia</taxon>
        <taxon>Bacteroidales</taxon>
        <taxon>Prevotellaceae</taxon>
        <taxon>Segatella</taxon>
    </lineage>
</organism>